<reference evidence="3" key="1">
    <citation type="submission" date="2011-06" db="EMBL/GenBank/DDBJ databases">
        <title>Complete genome sequence of Paenibacillus mucilaginosus KNP414.</title>
        <authorList>
            <person name="Wang J."/>
            <person name="Hu S."/>
            <person name="Hu X."/>
            <person name="Zhang B."/>
            <person name="Dong D."/>
            <person name="Zhang S."/>
            <person name="Zhao K."/>
            <person name="Wu D."/>
        </authorList>
    </citation>
    <scope>NUCLEOTIDE SEQUENCE [LARGE SCALE GENOMIC DNA]</scope>
    <source>
        <strain evidence="3">KNP414</strain>
    </source>
</reference>
<reference evidence="2 3" key="2">
    <citation type="journal article" date="2013" name="Genome Announc.">
        <title>Genome Sequence of Growth-Improving Paenibacillus mucilaginosus Strain KNP414.</title>
        <authorList>
            <person name="Lu J.J."/>
            <person name="Wang J.F."/>
            <person name="Hu X.F."/>
        </authorList>
    </citation>
    <scope>NUCLEOTIDE SEQUENCE [LARGE SCALE GENOMIC DNA]</scope>
    <source>
        <strain evidence="2 3">KNP414</strain>
    </source>
</reference>
<protein>
    <submittedName>
        <fullName evidence="2">Uncharacterized protein</fullName>
    </submittedName>
</protein>
<evidence type="ECO:0000313" key="2">
    <source>
        <dbReference type="EMBL" id="AEI40687.1"/>
    </source>
</evidence>
<proteinExistence type="predicted"/>
<evidence type="ECO:0000256" key="1">
    <source>
        <dbReference type="SAM" id="MobiDB-lite"/>
    </source>
</evidence>
<dbReference type="HOGENOM" id="CLU_3082640_0_0_9"/>
<dbReference type="EMBL" id="CP002869">
    <property type="protein sequence ID" value="AEI40687.1"/>
    <property type="molecule type" value="Genomic_DNA"/>
</dbReference>
<organism evidence="2 3">
    <name type="scientific">Paenibacillus mucilaginosus (strain KNP414)</name>
    <dbReference type="NCBI Taxonomy" id="1036673"/>
    <lineage>
        <taxon>Bacteria</taxon>
        <taxon>Bacillati</taxon>
        <taxon>Bacillota</taxon>
        <taxon>Bacilli</taxon>
        <taxon>Bacillales</taxon>
        <taxon>Paenibacillaceae</taxon>
        <taxon>Paenibacillus</taxon>
    </lineage>
</organism>
<name>F8F4V7_PAEMK</name>
<feature type="compositionally biased region" description="Basic residues" evidence="1">
    <location>
        <begin position="1"/>
        <end position="15"/>
    </location>
</feature>
<dbReference type="Proteomes" id="UP000006620">
    <property type="component" value="Chromosome"/>
</dbReference>
<dbReference type="KEGG" id="pms:KNP414_02126"/>
<dbReference type="AlphaFoldDB" id="F8F4V7"/>
<feature type="region of interest" description="Disordered" evidence="1">
    <location>
        <begin position="1"/>
        <end position="38"/>
    </location>
</feature>
<accession>F8F4V7</accession>
<evidence type="ECO:0000313" key="3">
    <source>
        <dbReference type="Proteomes" id="UP000006620"/>
    </source>
</evidence>
<sequence>MPLKKTIRLTVRRRSAGGQQQDRCSAGQIDPGKGKFTAGKLRQEWNAASHLW</sequence>
<gene>
    <name evidence="2" type="ordered locus">KNP414_02126</name>
</gene>